<dbReference type="SUPFAM" id="SSF55469">
    <property type="entry name" value="FMN-dependent nitroreductase-like"/>
    <property type="match status" value="1"/>
</dbReference>
<comment type="similarity">
    <text evidence="1">Belongs to the nitroreductase family.</text>
</comment>
<keyword evidence="2" id="KW-0560">Oxidoreductase</keyword>
<feature type="domain" description="Nitroreductase" evidence="3">
    <location>
        <begin position="84"/>
        <end position="160"/>
    </location>
</feature>
<keyword evidence="5" id="KW-1185">Reference proteome</keyword>
<dbReference type="GO" id="GO:0016491">
    <property type="term" value="F:oxidoreductase activity"/>
    <property type="evidence" value="ECO:0007669"/>
    <property type="project" value="UniProtKB-KW"/>
</dbReference>
<dbReference type="Gene3D" id="3.40.109.10">
    <property type="entry name" value="NADH Oxidase"/>
    <property type="match status" value="1"/>
</dbReference>
<protein>
    <submittedName>
        <fullName evidence="4">Nitroreductase</fullName>
    </submittedName>
</protein>
<sequence>MYKVDKNRESIYEIDPIYLERWSPRSFQEKEVPGDILNSLFEAARWAPSAGNVQPWRFIVARNKVDREKFLTFIHEGNTIWCKKAPILVAIISKENEERFGGHNKAHAFDAGAAWGYFALEAVRKGLVTHAMGGFNKEEAKKKLEIPEGYAIHAIVAVGYAGEKEALPEQLQQREKPSTRKEIDAFVSEGSFSE</sequence>
<organism evidence="4 5">
    <name type="scientific">Oceanobacillus limi</name>
    <dbReference type="NCBI Taxonomy" id="930131"/>
    <lineage>
        <taxon>Bacteria</taxon>
        <taxon>Bacillati</taxon>
        <taxon>Bacillota</taxon>
        <taxon>Bacilli</taxon>
        <taxon>Bacillales</taxon>
        <taxon>Bacillaceae</taxon>
        <taxon>Oceanobacillus</taxon>
    </lineage>
</organism>
<evidence type="ECO:0000313" key="4">
    <source>
        <dbReference type="EMBL" id="SET35444.1"/>
    </source>
</evidence>
<dbReference type="AlphaFoldDB" id="A0A1I0DS81"/>
<dbReference type="STRING" id="930131.SAMN05216389_109136"/>
<evidence type="ECO:0000256" key="1">
    <source>
        <dbReference type="ARBA" id="ARBA00007118"/>
    </source>
</evidence>
<dbReference type="OrthoDB" id="9782629at2"/>
<name>A0A1I0DS81_9BACI</name>
<dbReference type="CDD" id="cd02138">
    <property type="entry name" value="TdsD-like"/>
    <property type="match status" value="1"/>
</dbReference>
<dbReference type="InterPro" id="IPR029479">
    <property type="entry name" value="Nitroreductase"/>
</dbReference>
<gene>
    <name evidence="4" type="ORF">SAMN05216389_109136</name>
</gene>
<evidence type="ECO:0000259" key="3">
    <source>
        <dbReference type="Pfam" id="PF00881"/>
    </source>
</evidence>
<evidence type="ECO:0000256" key="2">
    <source>
        <dbReference type="ARBA" id="ARBA00023002"/>
    </source>
</evidence>
<accession>A0A1I0DS81</accession>
<reference evidence="4 5" key="1">
    <citation type="submission" date="2016-10" db="EMBL/GenBank/DDBJ databases">
        <authorList>
            <person name="de Groot N.N."/>
        </authorList>
    </citation>
    <scope>NUCLEOTIDE SEQUENCE [LARGE SCALE GENOMIC DNA]</scope>
    <source>
        <strain evidence="4 5">IBRC-M 10780</strain>
    </source>
</reference>
<dbReference type="InterPro" id="IPR000415">
    <property type="entry name" value="Nitroreductase-like"/>
</dbReference>
<proteinExistence type="inferred from homology"/>
<feature type="domain" description="Nitroreductase" evidence="3">
    <location>
        <begin position="20"/>
        <end position="78"/>
    </location>
</feature>
<dbReference type="PANTHER" id="PTHR43673:SF10">
    <property type="entry name" value="NADH DEHYDROGENASE_NAD(P)H NITROREDUCTASE XCC3605-RELATED"/>
    <property type="match status" value="1"/>
</dbReference>
<dbReference type="Pfam" id="PF00881">
    <property type="entry name" value="Nitroreductase"/>
    <property type="match status" value="2"/>
</dbReference>
<dbReference type="EMBL" id="FOHE01000009">
    <property type="protein sequence ID" value="SET35444.1"/>
    <property type="molecule type" value="Genomic_DNA"/>
</dbReference>
<dbReference type="RefSeq" id="WP_090869925.1">
    <property type="nucleotide sequence ID" value="NZ_FOHE01000009.1"/>
</dbReference>
<evidence type="ECO:0000313" key="5">
    <source>
        <dbReference type="Proteomes" id="UP000198618"/>
    </source>
</evidence>
<dbReference type="Proteomes" id="UP000198618">
    <property type="component" value="Unassembled WGS sequence"/>
</dbReference>
<dbReference type="PANTHER" id="PTHR43673">
    <property type="entry name" value="NAD(P)H NITROREDUCTASE YDGI-RELATED"/>
    <property type="match status" value="1"/>
</dbReference>